<dbReference type="PANTHER" id="PTHR30221">
    <property type="entry name" value="SMALL-CONDUCTANCE MECHANOSENSITIVE CHANNEL"/>
    <property type="match status" value="1"/>
</dbReference>
<dbReference type="SUPFAM" id="SSF82861">
    <property type="entry name" value="Mechanosensitive channel protein MscS (YggB), transmembrane region"/>
    <property type="match status" value="1"/>
</dbReference>
<feature type="domain" description="Mechanosensitive ion channel MscS" evidence="8">
    <location>
        <begin position="101"/>
        <end position="168"/>
    </location>
</feature>
<feature type="transmembrane region" description="Helical" evidence="7">
    <location>
        <begin position="16"/>
        <end position="39"/>
    </location>
</feature>
<accession>A0A0X1KMF6</accession>
<keyword evidence="3" id="KW-1003">Cell membrane</keyword>
<organism evidence="10 11">
    <name type="scientific">Thermococcus guaymasensis DSM 11113</name>
    <dbReference type="NCBI Taxonomy" id="1432656"/>
    <lineage>
        <taxon>Archaea</taxon>
        <taxon>Methanobacteriati</taxon>
        <taxon>Methanobacteriota</taxon>
        <taxon>Thermococci</taxon>
        <taxon>Thermococcales</taxon>
        <taxon>Thermococcaceae</taxon>
        <taxon>Thermococcus</taxon>
    </lineage>
</organism>
<evidence type="ECO:0000259" key="9">
    <source>
        <dbReference type="Pfam" id="PF21082"/>
    </source>
</evidence>
<evidence type="ECO:0000259" key="8">
    <source>
        <dbReference type="Pfam" id="PF00924"/>
    </source>
</evidence>
<evidence type="ECO:0000256" key="2">
    <source>
        <dbReference type="ARBA" id="ARBA00008017"/>
    </source>
</evidence>
<evidence type="ECO:0000256" key="6">
    <source>
        <dbReference type="ARBA" id="ARBA00023136"/>
    </source>
</evidence>
<name>A0A0X1KMF6_9EURY</name>
<dbReference type="SUPFAM" id="SSF82689">
    <property type="entry name" value="Mechanosensitive channel protein MscS (YggB), C-terminal domain"/>
    <property type="match status" value="1"/>
</dbReference>
<keyword evidence="5 7" id="KW-1133">Transmembrane helix</keyword>
<dbReference type="Pfam" id="PF00924">
    <property type="entry name" value="MS_channel_2nd"/>
    <property type="match status" value="1"/>
</dbReference>
<evidence type="ECO:0000256" key="5">
    <source>
        <dbReference type="ARBA" id="ARBA00022989"/>
    </source>
</evidence>
<keyword evidence="11" id="KW-1185">Reference proteome</keyword>
<dbReference type="Gene3D" id="2.30.30.60">
    <property type="match status" value="1"/>
</dbReference>
<dbReference type="Proteomes" id="UP000062043">
    <property type="component" value="Chromosome"/>
</dbReference>
<dbReference type="GO" id="GO:0005886">
    <property type="term" value="C:plasma membrane"/>
    <property type="evidence" value="ECO:0007669"/>
    <property type="project" value="UniProtKB-SubCell"/>
</dbReference>
<dbReference type="InterPro" id="IPR008910">
    <property type="entry name" value="MSC_TM_helix"/>
</dbReference>
<dbReference type="PATRIC" id="fig|1432656.3.peg.1959"/>
<dbReference type="Gene3D" id="1.10.287.1260">
    <property type="match status" value="1"/>
</dbReference>
<dbReference type="AlphaFoldDB" id="A0A0X1KMF6"/>
<dbReference type="Pfam" id="PF05552">
    <property type="entry name" value="MS_channel_1st_1"/>
    <property type="match status" value="1"/>
</dbReference>
<evidence type="ECO:0000256" key="1">
    <source>
        <dbReference type="ARBA" id="ARBA00004651"/>
    </source>
</evidence>
<dbReference type="KEGG" id="tgy:X802_10025"/>
<dbReference type="Pfam" id="PF21082">
    <property type="entry name" value="MS_channel_3rd"/>
    <property type="match status" value="1"/>
</dbReference>
<evidence type="ECO:0000256" key="7">
    <source>
        <dbReference type="SAM" id="Phobius"/>
    </source>
</evidence>
<keyword evidence="6 7" id="KW-0472">Membrane</keyword>
<dbReference type="InterPro" id="IPR049278">
    <property type="entry name" value="MS_channel_C"/>
</dbReference>
<feature type="domain" description="Mechanosensitive ion channel MscS C-terminal" evidence="9">
    <location>
        <begin position="174"/>
        <end position="256"/>
    </location>
</feature>
<reference evidence="10 11" key="1">
    <citation type="submission" date="2014-01" db="EMBL/GenBank/DDBJ databases">
        <title>Genome sequencing of Thermococcus guaymasensis.</title>
        <authorList>
            <person name="Zhang X."/>
            <person name="Alvare G."/>
            <person name="Fristensky B."/>
            <person name="Chen L."/>
            <person name="Suen T."/>
            <person name="Chen Q."/>
            <person name="Ma K."/>
        </authorList>
    </citation>
    <scope>NUCLEOTIDE SEQUENCE [LARGE SCALE GENOMIC DNA]</scope>
    <source>
        <strain evidence="10 11">DSM 11113</strain>
    </source>
</reference>
<dbReference type="InterPro" id="IPR045275">
    <property type="entry name" value="MscS_archaea/bacteria_type"/>
</dbReference>
<dbReference type="STRING" id="1432656.X802_10025"/>
<comment type="similarity">
    <text evidence="2">Belongs to the MscS (TC 1.A.23) family.</text>
</comment>
<dbReference type="SUPFAM" id="SSF50182">
    <property type="entry name" value="Sm-like ribonucleoproteins"/>
    <property type="match status" value="1"/>
</dbReference>
<gene>
    <name evidence="10" type="ORF">X802_10025</name>
</gene>
<sequence length="270" mass="29054">MMDIDKPLPYVGITPMQIITAMVVLVVGFIVAKIIVASFKKGLQKTKLPGLVIEFFARFLSALLYVAVILLAVKALGVSVGSVVLGLSAVIGLILGFGMQDTLTNLAAGVWLAALRPFDKGDFVTVAGQTGKVEAVGVMSTELLTPDNVLITIPNKLVWGSVITNYTKMPTRRVSIDVGVAYGTDLDKAIKVAMDIMKSHPKVLKDPEPAVVITGLGDSAINLQLRAWAKIEDYGTVKGDLTKAIYEAYMREGIEIPFPQMGVHIKEMPR</sequence>
<comment type="subcellular location">
    <subcellularLocation>
        <location evidence="1">Cell membrane</location>
        <topology evidence="1">Multi-pass membrane protein</topology>
    </subcellularLocation>
</comment>
<evidence type="ECO:0000256" key="3">
    <source>
        <dbReference type="ARBA" id="ARBA00022475"/>
    </source>
</evidence>
<dbReference type="InterPro" id="IPR010920">
    <property type="entry name" value="LSM_dom_sf"/>
</dbReference>
<feature type="transmembrane region" description="Helical" evidence="7">
    <location>
        <begin position="51"/>
        <end position="72"/>
    </location>
</feature>
<keyword evidence="4 7" id="KW-0812">Transmembrane</keyword>
<dbReference type="GO" id="GO:0008381">
    <property type="term" value="F:mechanosensitive monoatomic ion channel activity"/>
    <property type="evidence" value="ECO:0007669"/>
    <property type="project" value="InterPro"/>
</dbReference>
<feature type="transmembrane region" description="Helical" evidence="7">
    <location>
        <begin position="78"/>
        <end position="97"/>
    </location>
</feature>
<dbReference type="OrthoDB" id="31543at2157"/>
<dbReference type="InterPro" id="IPR006685">
    <property type="entry name" value="MscS_channel_2nd"/>
</dbReference>
<evidence type="ECO:0000256" key="4">
    <source>
        <dbReference type="ARBA" id="ARBA00022692"/>
    </source>
</evidence>
<dbReference type="InterPro" id="IPR011014">
    <property type="entry name" value="MscS_channel_TM-2"/>
</dbReference>
<dbReference type="PANTHER" id="PTHR30221:SF19">
    <property type="entry name" value="SMALL-CONDUCTANCE MECHANOSENSITIVE CHANNEL"/>
    <property type="match status" value="1"/>
</dbReference>
<evidence type="ECO:0000313" key="11">
    <source>
        <dbReference type="Proteomes" id="UP000062043"/>
    </source>
</evidence>
<dbReference type="InterPro" id="IPR023408">
    <property type="entry name" value="MscS_beta-dom_sf"/>
</dbReference>
<dbReference type="InterPro" id="IPR011066">
    <property type="entry name" value="MscS_channel_C_sf"/>
</dbReference>
<dbReference type="Gene3D" id="3.30.70.100">
    <property type="match status" value="1"/>
</dbReference>
<dbReference type="EMBL" id="CP007140">
    <property type="protein sequence ID" value="AJC72449.1"/>
    <property type="molecule type" value="Genomic_DNA"/>
</dbReference>
<evidence type="ECO:0000313" key="10">
    <source>
        <dbReference type="EMBL" id="AJC72449.1"/>
    </source>
</evidence>
<protein>
    <submittedName>
        <fullName evidence="10">Small mechanosensitive ion channel protein MscS</fullName>
    </submittedName>
</protein>
<proteinExistence type="inferred from homology"/>